<sequence>MIKKRLHIILSALILVLSCGTPKTLISPKNFKFDVKGLFVKCKLLDNSFIKGELIEVTPETIRVLTNEKEENIKTFKKENINNVEIFVSSIYDNPKIINRWSTLMPVTSVGHGFFGIFSLPVNIGVAISMNSTSQSSSYRMKYPDNISWNEMSKFARFPQGIPNNIDMNQIE</sequence>
<proteinExistence type="predicted"/>
<evidence type="ECO:0000313" key="1">
    <source>
        <dbReference type="EMBL" id="GAA3560767.1"/>
    </source>
</evidence>
<protein>
    <recommendedName>
        <fullName evidence="3">Lipoprotein</fullName>
    </recommendedName>
</protein>
<evidence type="ECO:0008006" key="3">
    <source>
        <dbReference type="Google" id="ProtNLM"/>
    </source>
</evidence>
<dbReference type="Proteomes" id="UP001500954">
    <property type="component" value="Unassembled WGS sequence"/>
</dbReference>
<evidence type="ECO:0000313" key="2">
    <source>
        <dbReference type="Proteomes" id="UP001500954"/>
    </source>
</evidence>
<keyword evidence="2" id="KW-1185">Reference proteome</keyword>
<name>A0ABP6X5F5_9FLAO</name>
<dbReference type="RefSeq" id="WP_345004684.1">
    <property type="nucleotide sequence ID" value="NZ_BAABCY010000029.1"/>
</dbReference>
<gene>
    <name evidence="1" type="ORF">GCM10022395_09390</name>
</gene>
<dbReference type="EMBL" id="BAABCY010000029">
    <property type="protein sequence ID" value="GAA3560767.1"/>
    <property type="molecule type" value="Genomic_DNA"/>
</dbReference>
<dbReference type="PROSITE" id="PS51257">
    <property type="entry name" value="PROKAR_LIPOPROTEIN"/>
    <property type="match status" value="1"/>
</dbReference>
<comment type="caution">
    <text evidence="1">The sequence shown here is derived from an EMBL/GenBank/DDBJ whole genome shotgun (WGS) entry which is preliminary data.</text>
</comment>
<reference evidence="2" key="1">
    <citation type="journal article" date="2019" name="Int. J. Syst. Evol. Microbiol.">
        <title>The Global Catalogue of Microorganisms (GCM) 10K type strain sequencing project: providing services to taxonomists for standard genome sequencing and annotation.</title>
        <authorList>
            <consortium name="The Broad Institute Genomics Platform"/>
            <consortium name="The Broad Institute Genome Sequencing Center for Infectious Disease"/>
            <person name="Wu L."/>
            <person name="Ma J."/>
        </authorList>
    </citation>
    <scope>NUCLEOTIDE SEQUENCE [LARGE SCALE GENOMIC DNA]</scope>
    <source>
        <strain evidence="2">JCM 17111</strain>
    </source>
</reference>
<organism evidence="1 2">
    <name type="scientific">Snuella lapsa</name>
    <dbReference type="NCBI Taxonomy" id="870481"/>
    <lineage>
        <taxon>Bacteria</taxon>
        <taxon>Pseudomonadati</taxon>
        <taxon>Bacteroidota</taxon>
        <taxon>Flavobacteriia</taxon>
        <taxon>Flavobacteriales</taxon>
        <taxon>Flavobacteriaceae</taxon>
        <taxon>Snuella</taxon>
    </lineage>
</organism>
<accession>A0ABP6X5F5</accession>